<proteinExistence type="inferred from homology"/>
<name>A0ABW3I714_9PAST</name>
<evidence type="ECO:0000256" key="1">
    <source>
        <dbReference type="ARBA" id="ARBA00004651"/>
    </source>
</evidence>
<keyword evidence="5 9" id="KW-0812">Transmembrane</keyword>
<reference evidence="12" key="1">
    <citation type="journal article" date="2019" name="Int. J. Syst. Evol. Microbiol.">
        <title>The Global Catalogue of Microorganisms (GCM) 10K type strain sequencing project: providing services to taxonomists for standard genome sequencing and annotation.</title>
        <authorList>
            <consortium name="The Broad Institute Genomics Platform"/>
            <consortium name="The Broad Institute Genome Sequencing Center for Infectious Disease"/>
            <person name="Wu L."/>
            <person name="Ma J."/>
        </authorList>
    </citation>
    <scope>NUCLEOTIDE SEQUENCE [LARGE SCALE GENOMIC DNA]</scope>
    <source>
        <strain evidence="12">CCUG 61707</strain>
    </source>
</reference>
<feature type="domain" description="CN hydrolase" evidence="10">
    <location>
        <begin position="224"/>
        <end position="471"/>
    </location>
</feature>
<evidence type="ECO:0000313" key="11">
    <source>
        <dbReference type="EMBL" id="MFD0965728.1"/>
    </source>
</evidence>
<feature type="transmembrane region" description="Helical" evidence="9">
    <location>
        <begin position="184"/>
        <end position="204"/>
    </location>
</feature>
<protein>
    <recommendedName>
        <fullName evidence="9">Apolipoprotein N-acyltransferase</fullName>
        <shortName evidence="9">ALP N-acyltransferase</shortName>
        <ecNumber evidence="9">2.3.1.269</ecNumber>
    </recommendedName>
</protein>
<keyword evidence="3 9" id="KW-1003">Cell membrane</keyword>
<evidence type="ECO:0000256" key="5">
    <source>
        <dbReference type="ARBA" id="ARBA00022692"/>
    </source>
</evidence>
<dbReference type="RefSeq" id="WP_380818831.1">
    <property type="nucleotide sequence ID" value="NZ_JBHTJN010000004.1"/>
</dbReference>
<evidence type="ECO:0000256" key="2">
    <source>
        <dbReference type="ARBA" id="ARBA00010065"/>
    </source>
</evidence>
<keyword evidence="6 9" id="KW-1133">Transmembrane helix</keyword>
<dbReference type="InterPro" id="IPR036526">
    <property type="entry name" value="C-N_Hydrolase_sf"/>
</dbReference>
<dbReference type="EMBL" id="JBHTJN010000004">
    <property type="protein sequence ID" value="MFD0965728.1"/>
    <property type="molecule type" value="Genomic_DNA"/>
</dbReference>
<evidence type="ECO:0000256" key="9">
    <source>
        <dbReference type="HAMAP-Rule" id="MF_01148"/>
    </source>
</evidence>
<feature type="transmembrane region" description="Helical" evidence="9">
    <location>
        <begin position="48"/>
        <end position="69"/>
    </location>
</feature>
<dbReference type="CDD" id="cd07571">
    <property type="entry name" value="ALP_N-acyl_transferase"/>
    <property type="match status" value="1"/>
</dbReference>
<evidence type="ECO:0000313" key="12">
    <source>
        <dbReference type="Proteomes" id="UP001596996"/>
    </source>
</evidence>
<accession>A0ABW3I714</accession>
<evidence type="ECO:0000256" key="6">
    <source>
        <dbReference type="ARBA" id="ARBA00022989"/>
    </source>
</evidence>
<feature type="transmembrane region" description="Helical" evidence="9">
    <location>
        <begin position="148"/>
        <end position="172"/>
    </location>
</feature>
<comment type="function">
    <text evidence="9">Catalyzes the phospholipid dependent N-acylation of the N-terminal cysteine of apolipoprotein, the last step in lipoprotein maturation.</text>
</comment>
<comment type="catalytic activity">
    <reaction evidence="9">
        <text>N-terminal S-1,2-diacyl-sn-glyceryl-L-cysteinyl-[lipoprotein] + a glycerophospholipid = N-acyl-S-1,2-diacyl-sn-glyceryl-L-cysteinyl-[lipoprotein] + a 2-acyl-sn-glycero-3-phospholipid + H(+)</text>
        <dbReference type="Rhea" id="RHEA:48228"/>
        <dbReference type="Rhea" id="RHEA-COMP:14681"/>
        <dbReference type="Rhea" id="RHEA-COMP:14684"/>
        <dbReference type="ChEBI" id="CHEBI:15378"/>
        <dbReference type="ChEBI" id="CHEBI:136912"/>
        <dbReference type="ChEBI" id="CHEBI:140656"/>
        <dbReference type="ChEBI" id="CHEBI:140657"/>
        <dbReference type="ChEBI" id="CHEBI:140660"/>
        <dbReference type="EC" id="2.3.1.269"/>
    </reaction>
</comment>
<dbReference type="InterPro" id="IPR045378">
    <property type="entry name" value="LNT_N"/>
</dbReference>
<feature type="transmembrane region" description="Helical" evidence="9">
    <location>
        <begin position="114"/>
        <end position="136"/>
    </location>
</feature>
<dbReference type="GO" id="GO:0016746">
    <property type="term" value="F:acyltransferase activity"/>
    <property type="evidence" value="ECO:0007669"/>
    <property type="project" value="UniProtKB-KW"/>
</dbReference>
<dbReference type="Proteomes" id="UP001596996">
    <property type="component" value="Unassembled WGS sequence"/>
</dbReference>
<sequence>MKNYLFYLIAIFSGGVGVFAFSPFDFWQVSYFSLLSLIWVIKTAPKKIALYSAFLWGIAFFGFGINWVHISIYQFGGASLIVSYILVILLASYLALYPLLFAYLIRRFNVTSPVIFSIIWTFCEYLRGTLFTGFPWLQFGYTQIDSPFLGLAPLFGVESLTFFVVWVSAVLFSVISRFTCKPKMLSSVFVQLCSLCLISGLATFSSTINYTEEVENKAINITLIQGNIAQNLKWDPKYLFDTLNTYQKLIYRHLGKTDLIILPESALPIWENNIQPFFTALQHTAQQNNTEIIMGTIYYDENQSKQFNSIINVGNLDLPYEMNTSNRYNKYHLVPFGEYVPLESLLRPLGNVFNLPMSAFHSGETVQPPLLAKKRYFTPAICYEIIFGSQLQQNIRSDSDFILTISNDAWFGNSIGPWQHLQIARMRALELGKPVIRATNTGISVFINAKGKIIAQAPQFRETTLTQKIAPTTGRTPYSIVGNIPLYLLSLLLILLHISMALLKRKLRLTTA</sequence>
<evidence type="ECO:0000256" key="3">
    <source>
        <dbReference type="ARBA" id="ARBA00022475"/>
    </source>
</evidence>
<keyword evidence="12" id="KW-1185">Reference proteome</keyword>
<dbReference type="EC" id="2.3.1.269" evidence="9"/>
<keyword evidence="4 9" id="KW-0808">Transferase</keyword>
<comment type="subcellular location">
    <subcellularLocation>
        <location evidence="1 9">Cell membrane</location>
        <topology evidence="1 9">Multi-pass membrane protein</topology>
    </subcellularLocation>
</comment>
<dbReference type="InterPro" id="IPR004563">
    <property type="entry name" value="Apolipo_AcylTrfase"/>
</dbReference>
<dbReference type="NCBIfam" id="TIGR00546">
    <property type="entry name" value="lnt"/>
    <property type="match status" value="1"/>
</dbReference>
<evidence type="ECO:0000259" key="10">
    <source>
        <dbReference type="PROSITE" id="PS50263"/>
    </source>
</evidence>
<dbReference type="Pfam" id="PF00795">
    <property type="entry name" value="CN_hydrolase"/>
    <property type="match status" value="1"/>
</dbReference>
<dbReference type="InterPro" id="IPR003010">
    <property type="entry name" value="C-N_Hydrolase"/>
</dbReference>
<comment type="pathway">
    <text evidence="9">Protein modification; lipoprotein biosynthesis (N-acyl transfer).</text>
</comment>
<organism evidence="11 12">
    <name type="scientific">Seminibacterium arietis</name>
    <dbReference type="NCBI Taxonomy" id="1173502"/>
    <lineage>
        <taxon>Bacteria</taxon>
        <taxon>Pseudomonadati</taxon>
        <taxon>Pseudomonadota</taxon>
        <taxon>Gammaproteobacteria</taxon>
        <taxon>Pasteurellales</taxon>
        <taxon>Pasteurellaceae</taxon>
        <taxon>Seminibacterium</taxon>
    </lineage>
</organism>
<gene>
    <name evidence="9 11" type="primary">lnt</name>
    <name evidence="11" type="ORF">ACFQ02_02485</name>
</gene>
<comment type="caution">
    <text evidence="11">The sequence shown here is derived from an EMBL/GenBank/DDBJ whole genome shotgun (WGS) entry which is preliminary data.</text>
</comment>
<dbReference type="Pfam" id="PF20154">
    <property type="entry name" value="LNT_N"/>
    <property type="match status" value="1"/>
</dbReference>
<feature type="transmembrane region" description="Helical" evidence="9">
    <location>
        <begin position="6"/>
        <end position="27"/>
    </location>
</feature>
<dbReference type="SUPFAM" id="SSF56317">
    <property type="entry name" value="Carbon-nitrogen hydrolase"/>
    <property type="match status" value="1"/>
</dbReference>
<feature type="transmembrane region" description="Helical" evidence="9">
    <location>
        <begin position="484"/>
        <end position="503"/>
    </location>
</feature>
<dbReference type="PANTHER" id="PTHR38686">
    <property type="entry name" value="APOLIPOPROTEIN N-ACYLTRANSFERASE"/>
    <property type="match status" value="1"/>
</dbReference>
<dbReference type="PANTHER" id="PTHR38686:SF1">
    <property type="entry name" value="APOLIPOPROTEIN N-ACYLTRANSFERASE"/>
    <property type="match status" value="1"/>
</dbReference>
<dbReference type="Gene3D" id="3.60.110.10">
    <property type="entry name" value="Carbon-nitrogen hydrolase"/>
    <property type="match status" value="1"/>
</dbReference>
<dbReference type="PROSITE" id="PS50263">
    <property type="entry name" value="CN_HYDROLASE"/>
    <property type="match status" value="1"/>
</dbReference>
<evidence type="ECO:0000256" key="4">
    <source>
        <dbReference type="ARBA" id="ARBA00022679"/>
    </source>
</evidence>
<evidence type="ECO:0000256" key="7">
    <source>
        <dbReference type="ARBA" id="ARBA00023136"/>
    </source>
</evidence>
<comment type="similarity">
    <text evidence="2 9">Belongs to the CN hydrolase family. Apolipoprotein N-acyltransferase subfamily.</text>
</comment>
<keyword evidence="8 9" id="KW-0012">Acyltransferase</keyword>
<evidence type="ECO:0000256" key="8">
    <source>
        <dbReference type="ARBA" id="ARBA00023315"/>
    </source>
</evidence>
<keyword evidence="7 9" id="KW-0472">Membrane</keyword>
<feature type="transmembrane region" description="Helical" evidence="9">
    <location>
        <begin position="81"/>
        <end position="105"/>
    </location>
</feature>
<dbReference type="HAMAP" id="MF_01148">
    <property type="entry name" value="Lnt"/>
    <property type="match status" value="1"/>
</dbReference>